<dbReference type="PIRSF" id="PIRSF016262">
    <property type="entry name" value="LPLase"/>
    <property type="match status" value="1"/>
</dbReference>
<feature type="active site" description="Acyl-thioester intermediate" evidence="5 7">
    <location>
        <position position="174"/>
    </location>
</feature>
<feature type="binding site" evidence="5 8">
    <location>
        <begin position="143"/>
        <end position="145"/>
    </location>
    <ligand>
        <name>substrate</name>
    </ligand>
</feature>
<dbReference type="GO" id="GO:0005737">
    <property type="term" value="C:cytoplasm"/>
    <property type="evidence" value="ECO:0007669"/>
    <property type="project" value="UniProtKB-SubCell"/>
</dbReference>
<comment type="pathway">
    <text evidence="1 5 6">Protein modification; protein lipoylation via endogenous pathway; protein N(6)-(lipoyl)lysine from octanoyl-[acyl-carrier-protein]: step 1/2.</text>
</comment>
<feature type="domain" description="BPL/LPL catalytic" evidence="10">
    <location>
        <begin position="31"/>
        <end position="213"/>
    </location>
</feature>
<reference evidence="11 12" key="1">
    <citation type="submission" date="2019-03" db="EMBL/GenBank/DDBJ databases">
        <title>Metabolic potential of uncultured bacteria and archaea associated with petroleum seepage in deep-sea sediments.</title>
        <authorList>
            <person name="Dong X."/>
            <person name="Hubert C."/>
        </authorList>
    </citation>
    <scope>NUCLEOTIDE SEQUENCE [LARGE SCALE GENOMIC DNA]</scope>
    <source>
        <strain evidence="11">E29_bin28</strain>
    </source>
</reference>
<dbReference type="HAMAP" id="MF_00013">
    <property type="entry name" value="LipB"/>
    <property type="match status" value="1"/>
</dbReference>
<comment type="subcellular location">
    <subcellularLocation>
        <location evidence="5">Cytoplasm</location>
    </subcellularLocation>
</comment>
<dbReference type="InterPro" id="IPR020605">
    <property type="entry name" value="Octanoyltransferase_CS"/>
</dbReference>
<evidence type="ECO:0000256" key="4">
    <source>
        <dbReference type="ARBA" id="ARBA00024732"/>
    </source>
</evidence>
<dbReference type="Gene3D" id="3.30.930.10">
    <property type="entry name" value="Bira Bifunctional Protein, Domain 2"/>
    <property type="match status" value="1"/>
</dbReference>
<organism evidence="11 12">
    <name type="scientific">Aerophobetes bacterium</name>
    <dbReference type="NCBI Taxonomy" id="2030807"/>
    <lineage>
        <taxon>Bacteria</taxon>
        <taxon>Candidatus Aerophobota</taxon>
    </lineage>
</organism>
<keyword evidence="2 5" id="KW-0808">Transferase</keyword>
<dbReference type="CDD" id="cd16444">
    <property type="entry name" value="LipB"/>
    <property type="match status" value="1"/>
</dbReference>
<dbReference type="EMBL" id="SOIJ01000092">
    <property type="protein sequence ID" value="TET93586.1"/>
    <property type="molecule type" value="Genomic_DNA"/>
</dbReference>
<evidence type="ECO:0000256" key="3">
    <source>
        <dbReference type="ARBA" id="ARBA00023315"/>
    </source>
</evidence>
<accession>A0A523YQ06</accession>
<comment type="caution">
    <text evidence="11">The sequence shown here is derived from an EMBL/GenBank/DDBJ whole genome shotgun (WGS) entry which is preliminary data.</text>
</comment>
<dbReference type="GO" id="GO:0033819">
    <property type="term" value="F:lipoyl(octanoyl) transferase activity"/>
    <property type="evidence" value="ECO:0007669"/>
    <property type="project" value="UniProtKB-EC"/>
</dbReference>
<dbReference type="PROSITE" id="PS51733">
    <property type="entry name" value="BPL_LPL_CATALYTIC"/>
    <property type="match status" value="1"/>
</dbReference>
<dbReference type="NCBIfam" id="TIGR00214">
    <property type="entry name" value="lipB"/>
    <property type="match status" value="1"/>
</dbReference>
<dbReference type="EC" id="2.3.1.181" evidence="5 6"/>
<evidence type="ECO:0000256" key="7">
    <source>
        <dbReference type="PIRSR" id="PIRSR016262-1"/>
    </source>
</evidence>
<dbReference type="InterPro" id="IPR045864">
    <property type="entry name" value="aa-tRNA-synth_II/BPL/LPL"/>
</dbReference>
<name>A0A523YQ06_UNCAE</name>
<gene>
    <name evidence="5 11" type="primary">lipB</name>
    <name evidence="11" type="ORF">E3J33_01565</name>
</gene>
<comment type="function">
    <text evidence="4 5 6">Catalyzes the transfer of endogenously produced octanoic acid from octanoyl-acyl-carrier-protein onto the lipoyl domains of lipoate-dependent enzymes. Lipoyl-ACP can also act as a substrate although octanoyl-ACP is likely to be the physiological substrate.</text>
</comment>
<dbReference type="PROSITE" id="PS01313">
    <property type="entry name" value="LIPB"/>
    <property type="match status" value="1"/>
</dbReference>
<proteinExistence type="inferred from homology"/>
<feature type="site" description="Lowers pKa of active site Cys" evidence="5 9">
    <location>
        <position position="140"/>
    </location>
</feature>
<dbReference type="AlphaFoldDB" id="A0A523YQ06"/>
<protein>
    <recommendedName>
        <fullName evidence="5 6">Octanoyltransferase</fullName>
        <ecNumber evidence="5 6">2.3.1.181</ecNumber>
    </recommendedName>
    <alternativeName>
        <fullName evidence="5">Lipoate-protein ligase B</fullName>
    </alternativeName>
    <alternativeName>
        <fullName evidence="5">Lipoyl/octanoyl transferase</fullName>
    </alternativeName>
    <alternativeName>
        <fullName evidence="5">Octanoyl-[acyl-carrier-protein]-protein N-octanoyltransferase</fullName>
    </alternativeName>
</protein>
<evidence type="ECO:0000256" key="2">
    <source>
        <dbReference type="ARBA" id="ARBA00022679"/>
    </source>
</evidence>
<evidence type="ECO:0000313" key="12">
    <source>
        <dbReference type="Proteomes" id="UP000316925"/>
    </source>
</evidence>
<keyword evidence="3 5" id="KW-0012">Acyltransferase</keyword>
<feature type="binding site" evidence="5 8">
    <location>
        <begin position="156"/>
        <end position="158"/>
    </location>
    <ligand>
        <name>substrate</name>
    </ligand>
</feature>
<evidence type="ECO:0000256" key="8">
    <source>
        <dbReference type="PIRSR" id="PIRSR016262-2"/>
    </source>
</evidence>
<evidence type="ECO:0000256" key="5">
    <source>
        <dbReference type="HAMAP-Rule" id="MF_00013"/>
    </source>
</evidence>
<dbReference type="InterPro" id="IPR000544">
    <property type="entry name" value="Octanoyltransferase"/>
</dbReference>
<comment type="similarity">
    <text evidence="5 6">Belongs to the LipB family.</text>
</comment>
<sequence>MEKLSVLDLGLKDYQQCWVFQERLVKRRIYSQMEDSLILVEHFPVITLGRQGKEEDILASPEFLRQKKISLFRINRGGRVTFHGPGQLVVYPILDLSLDQKDIHQYIRNLEIVVIKSLGKLGIEGRSISGYTGVWVGKKKIASIGIGVKRWITYHGLSLNVNIDLSYFSLINPCGLYENDMTSLAEILGLEVKMDSMKNLFVNSFCEVFLRIPYGWS</sequence>
<feature type="binding site" evidence="5 8">
    <location>
        <begin position="76"/>
        <end position="83"/>
    </location>
    <ligand>
        <name>substrate</name>
    </ligand>
</feature>
<evidence type="ECO:0000259" key="10">
    <source>
        <dbReference type="PROSITE" id="PS51733"/>
    </source>
</evidence>
<dbReference type="InterPro" id="IPR004143">
    <property type="entry name" value="BPL_LPL_catalytic"/>
</dbReference>
<evidence type="ECO:0000256" key="9">
    <source>
        <dbReference type="PIRSR" id="PIRSR016262-3"/>
    </source>
</evidence>
<dbReference type="Proteomes" id="UP000316925">
    <property type="component" value="Unassembled WGS sequence"/>
</dbReference>
<keyword evidence="5" id="KW-0963">Cytoplasm</keyword>
<comment type="catalytic activity">
    <reaction evidence="5 6">
        <text>octanoyl-[ACP] + L-lysyl-[protein] = N(6)-octanoyl-L-lysyl-[protein] + holo-[ACP] + H(+)</text>
        <dbReference type="Rhea" id="RHEA:17665"/>
        <dbReference type="Rhea" id="RHEA-COMP:9636"/>
        <dbReference type="Rhea" id="RHEA-COMP:9685"/>
        <dbReference type="Rhea" id="RHEA-COMP:9752"/>
        <dbReference type="Rhea" id="RHEA-COMP:9928"/>
        <dbReference type="ChEBI" id="CHEBI:15378"/>
        <dbReference type="ChEBI" id="CHEBI:29969"/>
        <dbReference type="ChEBI" id="CHEBI:64479"/>
        <dbReference type="ChEBI" id="CHEBI:78463"/>
        <dbReference type="ChEBI" id="CHEBI:78809"/>
        <dbReference type="EC" id="2.3.1.181"/>
    </reaction>
</comment>
<dbReference type="PANTHER" id="PTHR10993">
    <property type="entry name" value="OCTANOYLTRANSFERASE"/>
    <property type="match status" value="1"/>
</dbReference>
<dbReference type="GO" id="GO:0009249">
    <property type="term" value="P:protein lipoylation"/>
    <property type="evidence" value="ECO:0007669"/>
    <property type="project" value="InterPro"/>
</dbReference>
<dbReference type="NCBIfam" id="NF010925">
    <property type="entry name" value="PRK14345.1"/>
    <property type="match status" value="1"/>
</dbReference>
<evidence type="ECO:0000256" key="6">
    <source>
        <dbReference type="PIRNR" id="PIRNR016262"/>
    </source>
</evidence>
<comment type="miscellaneous">
    <text evidence="5">In the reaction, the free carboxyl group of octanoic acid is attached via an amide linkage to the epsilon-amino group of a specific lysine residue of lipoyl domains of lipoate-dependent enzymes.</text>
</comment>
<dbReference type="SUPFAM" id="SSF55681">
    <property type="entry name" value="Class II aaRS and biotin synthetases"/>
    <property type="match status" value="1"/>
</dbReference>
<dbReference type="PANTHER" id="PTHR10993:SF7">
    <property type="entry name" value="LIPOYLTRANSFERASE 2, MITOCHONDRIAL-RELATED"/>
    <property type="match status" value="1"/>
</dbReference>
<evidence type="ECO:0000256" key="1">
    <source>
        <dbReference type="ARBA" id="ARBA00004821"/>
    </source>
</evidence>
<evidence type="ECO:0000313" key="11">
    <source>
        <dbReference type="EMBL" id="TET93586.1"/>
    </source>
</evidence>
<dbReference type="UniPathway" id="UPA00538">
    <property type="reaction ID" value="UER00592"/>
</dbReference>
<dbReference type="Pfam" id="PF21948">
    <property type="entry name" value="LplA-B_cat"/>
    <property type="match status" value="1"/>
</dbReference>